<evidence type="ECO:0000313" key="2">
    <source>
        <dbReference type="EMBL" id="GAA5529126.1"/>
    </source>
</evidence>
<dbReference type="RefSeq" id="WP_345722739.1">
    <property type="nucleotide sequence ID" value="NZ_BAABRU010000010.1"/>
</dbReference>
<feature type="region of interest" description="Disordered" evidence="1">
    <location>
        <begin position="27"/>
        <end position="74"/>
    </location>
</feature>
<evidence type="ECO:0000256" key="1">
    <source>
        <dbReference type="SAM" id="MobiDB-lite"/>
    </source>
</evidence>
<keyword evidence="3" id="KW-1185">Reference proteome</keyword>
<dbReference type="Proteomes" id="UP001428290">
    <property type="component" value="Unassembled WGS sequence"/>
</dbReference>
<proteinExistence type="predicted"/>
<reference evidence="2 3" key="1">
    <citation type="submission" date="2024-02" db="EMBL/GenBank/DDBJ databases">
        <title>Herpetosiphon gulosus NBRC 112829.</title>
        <authorList>
            <person name="Ichikawa N."/>
            <person name="Katano-Makiyama Y."/>
            <person name="Hidaka K."/>
        </authorList>
    </citation>
    <scope>NUCLEOTIDE SEQUENCE [LARGE SCALE GENOMIC DNA]</scope>
    <source>
        <strain evidence="2 3">NBRC 112829</strain>
    </source>
</reference>
<accession>A0ABP9X130</accession>
<gene>
    <name evidence="2" type="ORF">Hgul01_02931</name>
</gene>
<dbReference type="EMBL" id="BAABRU010000010">
    <property type="protein sequence ID" value="GAA5529126.1"/>
    <property type="molecule type" value="Genomic_DNA"/>
</dbReference>
<evidence type="ECO:0000313" key="3">
    <source>
        <dbReference type="Proteomes" id="UP001428290"/>
    </source>
</evidence>
<sequence>MKTLGKWLAIVAIAFALVFVGGRLASTNAQTPTTPDSTEVQPTTPDSTTANPGQGFGFGKRGGRGGGMGQRGGMGIHHQLVEQTAALTKLTTADVRSKLVEGASLTEIATANGSSEQAVIDAALVQMETNLSEAVTNGKITEDQKAERLATAKTEAPTLMNQKGIVSEKGPGRGGRGQHLLVQATADVTGLTVEQVQAEVQAGKTLEQVAQANGKSVDDIIANLRTKGEERLNTELERAREALTK</sequence>
<feature type="compositionally biased region" description="Polar residues" evidence="1">
    <location>
        <begin position="27"/>
        <end position="52"/>
    </location>
</feature>
<protein>
    <submittedName>
        <fullName evidence="2">Uncharacterized protein</fullName>
    </submittedName>
</protein>
<feature type="compositionally biased region" description="Gly residues" evidence="1">
    <location>
        <begin position="54"/>
        <end position="74"/>
    </location>
</feature>
<organism evidence="2 3">
    <name type="scientific">Herpetosiphon gulosus</name>
    <dbReference type="NCBI Taxonomy" id="1973496"/>
    <lineage>
        <taxon>Bacteria</taxon>
        <taxon>Bacillati</taxon>
        <taxon>Chloroflexota</taxon>
        <taxon>Chloroflexia</taxon>
        <taxon>Herpetosiphonales</taxon>
        <taxon>Herpetosiphonaceae</taxon>
        <taxon>Herpetosiphon</taxon>
    </lineage>
</organism>
<comment type="caution">
    <text evidence="2">The sequence shown here is derived from an EMBL/GenBank/DDBJ whole genome shotgun (WGS) entry which is preliminary data.</text>
</comment>
<name>A0ABP9X130_9CHLR</name>